<dbReference type="AlphaFoldDB" id="A0A6A4TSI2"/>
<sequence length="131" mass="14304">MFSGFTMRRPAALLSTGGGSSARRLSRLDGRGSMFSVVVLVLGCLLQMKLVTTEGHRVTNRRVFYAVHMDGGIAAARALAQRHGLEFIQQVISSQGTASSMRKARGQELDQRTPVWSTEMMYGCKGHMLAV</sequence>
<dbReference type="Proteomes" id="UP000438429">
    <property type="component" value="Unassembled WGS sequence"/>
</dbReference>
<name>A0A6A4TSI2_SCOMX</name>
<comment type="caution">
    <text evidence="1">The sequence shown here is derived from an EMBL/GenBank/DDBJ whole genome shotgun (WGS) entry which is preliminary data.</text>
</comment>
<reference evidence="1 2" key="1">
    <citation type="submission" date="2019-06" db="EMBL/GenBank/DDBJ databases">
        <title>Draft genomes of female and male turbot (Scophthalmus maximus).</title>
        <authorList>
            <person name="Xu H."/>
            <person name="Xu X.-W."/>
            <person name="Shao C."/>
            <person name="Chen S."/>
        </authorList>
    </citation>
    <scope>NUCLEOTIDE SEQUENCE [LARGE SCALE GENOMIC DNA]</scope>
    <source>
        <strain evidence="1">Ysfricsl-2016a</strain>
        <tissue evidence="1">Blood</tissue>
    </source>
</reference>
<gene>
    <name evidence="1" type="ORF">F2P81_001541</name>
</gene>
<accession>A0A6A4TSI2</accession>
<evidence type="ECO:0000313" key="2">
    <source>
        <dbReference type="Proteomes" id="UP000438429"/>
    </source>
</evidence>
<proteinExistence type="predicted"/>
<protein>
    <submittedName>
        <fullName evidence="1">Uncharacterized protein</fullName>
    </submittedName>
</protein>
<organism evidence="1 2">
    <name type="scientific">Scophthalmus maximus</name>
    <name type="common">Turbot</name>
    <name type="synonym">Psetta maxima</name>
    <dbReference type="NCBI Taxonomy" id="52904"/>
    <lineage>
        <taxon>Eukaryota</taxon>
        <taxon>Metazoa</taxon>
        <taxon>Chordata</taxon>
        <taxon>Craniata</taxon>
        <taxon>Vertebrata</taxon>
        <taxon>Euteleostomi</taxon>
        <taxon>Actinopterygii</taxon>
        <taxon>Neopterygii</taxon>
        <taxon>Teleostei</taxon>
        <taxon>Neoteleostei</taxon>
        <taxon>Acanthomorphata</taxon>
        <taxon>Carangaria</taxon>
        <taxon>Pleuronectiformes</taxon>
        <taxon>Pleuronectoidei</taxon>
        <taxon>Scophthalmidae</taxon>
        <taxon>Scophthalmus</taxon>
    </lineage>
</organism>
<evidence type="ECO:0000313" key="1">
    <source>
        <dbReference type="EMBL" id="KAF0045012.1"/>
    </source>
</evidence>
<dbReference type="EMBL" id="VEVO01000002">
    <property type="protein sequence ID" value="KAF0045012.1"/>
    <property type="molecule type" value="Genomic_DNA"/>
</dbReference>